<dbReference type="PANTHER" id="PTHR42916">
    <property type="entry name" value="2-SUCCINYL-5-ENOLPYRUVYL-6-HYDROXY-3-CYCLOHEXENE-1-CARBOXYLATE SYNTHASE"/>
    <property type="match status" value="1"/>
</dbReference>
<name>A0A8J3IQU1_9CHLR</name>
<dbReference type="InterPro" id="IPR000073">
    <property type="entry name" value="AB_hydrolase_1"/>
</dbReference>
<dbReference type="NCBIfam" id="TIGR03695">
    <property type="entry name" value="menH_SHCHC"/>
    <property type="match status" value="1"/>
</dbReference>
<organism evidence="5 6">
    <name type="scientific">Reticulibacter mediterranei</name>
    <dbReference type="NCBI Taxonomy" id="2778369"/>
    <lineage>
        <taxon>Bacteria</taxon>
        <taxon>Bacillati</taxon>
        <taxon>Chloroflexota</taxon>
        <taxon>Ktedonobacteria</taxon>
        <taxon>Ktedonobacterales</taxon>
        <taxon>Reticulibacteraceae</taxon>
        <taxon>Reticulibacter</taxon>
    </lineage>
</organism>
<evidence type="ECO:0000256" key="2">
    <source>
        <dbReference type="ARBA" id="ARBA00023239"/>
    </source>
</evidence>
<dbReference type="PANTHER" id="PTHR42916:SF1">
    <property type="entry name" value="PROTEIN PHYLLO, CHLOROPLASTIC"/>
    <property type="match status" value="1"/>
</dbReference>
<dbReference type="PRINTS" id="PR00111">
    <property type="entry name" value="ABHYDROLASE"/>
</dbReference>
<comment type="subunit">
    <text evidence="3">Monomer.</text>
</comment>
<dbReference type="Gene3D" id="3.40.50.1820">
    <property type="entry name" value="alpha/beta hydrolase"/>
    <property type="match status" value="1"/>
</dbReference>
<dbReference type="EMBL" id="BNJK01000001">
    <property type="protein sequence ID" value="GHO95190.1"/>
    <property type="molecule type" value="Genomic_DNA"/>
</dbReference>
<protein>
    <recommendedName>
        <fullName evidence="3">Putative 2-succinyl-6-hydroxy-2,4-cyclohexadiene-1-carboxylate synthase</fullName>
        <shortName evidence="3">SHCHC synthase</shortName>
        <ecNumber evidence="3">4.2.99.20</ecNumber>
    </recommendedName>
</protein>
<comment type="function">
    <text evidence="3">Catalyzes a proton abstraction reaction that results in 2,5-elimination of pyruvate from 2-succinyl-5-enolpyruvyl-6-hydroxy-3-cyclohexene-1-carboxylate (SEPHCHC) and the formation of 2-succinyl-6-hydroxy-2,4-cyclohexadiene-1-carboxylate (SHCHC).</text>
</comment>
<sequence length="271" mass="29894">MRLRVNGVYISIEQRGKASQRPLVLLHGFTGSARGWGSLLDKLANSFHVIALDMLGHGLSDEPNEPERYSMEHCRADIIAVLQKLGIQANEAILLGYSMGGRIALYTAFSGYFRALILESASPGIADPDEREQRRKSDSALADRIEREGVAAFVHYWERLPLFASQDALSPEQQEALHQQRLNNTAHGLANCLRGVGTGTQPALHDALPELILPVLLLTGELDKKFCAIAQDMKFQLPHAQWSVVPGAGHTVHLEQPEQFVQLVVEFCATL</sequence>
<dbReference type="Pfam" id="PF00561">
    <property type="entry name" value="Abhydrolase_1"/>
    <property type="match status" value="1"/>
</dbReference>
<dbReference type="GO" id="GO:0070205">
    <property type="term" value="F:2-succinyl-6-hydroxy-2,4-cyclohexadiene-1-carboxylate synthase activity"/>
    <property type="evidence" value="ECO:0007669"/>
    <property type="project" value="UniProtKB-UniRule"/>
</dbReference>
<evidence type="ECO:0000313" key="6">
    <source>
        <dbReference type="Proteomes" id="UP000597444"/>
    </source>
</evidence>
<dbReference type="InterPro" id="IPR029058">
    <property type="entry name" value="AB_hydrolase_fold"/>
</dbReference>
<dbReference type="RefSeq" id="WP_220205883.1">
    <property type="nucleotide sequence ID" value="NZ_BNJK01000001.1"/>
</dbReference>
<keyword evidence="2 3" id="KW-0456">Lyase</keyword>
<comment type="catalytic activity">
    <reaction evidence="3">
        <text>5-enolpyruvoyl-6-hydroxy-2-succinyl-cyclohex-3-ene-1-carboxylate = (1R,6R)-6-hydroxy-2-succinyl-cyclohexa-2,4-diene-1-carboxylate + pyruvate</text>
        <dbReference type="Rhea" id="RHEA:25597"/>
        <dbReference type="ChEBI" id="CHEBI:15361"/>
        <dbReference type="ChEBI" id="CHEBI:58689"/>
        <dbReference type="ChEBI" id="CHEBI:58818"/>
        <dbReference type="EC" id="4.2.99.20"/>
    </reaction>
</comment>
<gene>
    <name evidence="3 5" type="primary">menH</name>
    <name evidence="5" type="ORF">KSF_052380</name>
</gene>
<comment type="similarity">
    <text evidence="3">Belongs to the AB hydrolase superfamily. MenH family.</text>
</comment>
<evidence type="ECO:0000313" key="5">
    <source>
        <dbReference type="EMBL" id="GHO95190.1"/>
    </source>
</evidence>
<reference evidence="5" key="1">
    <citation type="submission" date="2020-10" db="EMBL/GenBank/DDBJ databases">
        <title>Taxonomic study of unclassified bacteria belonging to the class Ktedonobacteria.</title>
        <authorList>
            <person name="Yabe S."/>
            <person name="Wang C.M."/>
            <person name="Zheng Y."/>
            <person name="Sakai Y."/>
            <person name="Cavaletti L."/>
            <person name="Monciardini P."/>
            <person name="Donadio S."/>
        </authorList>
    </citation>
    <scope>NUCLEOTIDE SEQUENCE</scope>
    <source>
        <strain evidence="5">ID150040</strain>
    </source>
</reference>
<evidence type="ECO:0000256" key="1">
    <source>
        <dbReference type="ARBA" id="ARBA00022428"/>
    </source>
</evidence>
<dbReference type="InterPro" id="IPR022485">
    <property type="entry name" value="SHCHC_synthase_MenH"/>
</dbReference>
<proteinExistence type="inferred from homology"/>
<dbReference type="AlphaFoldDB" id="A0A8J3IQU1"/>
<dbReference type="EC" id="4.2.99.20" evidence="3"/>
<comment type="caution">
    <text evidence="5">The sequence shown here is derived from an EMBL/GenBank/DDBJ whole genome shotgun (WGS) entry which is preliminary data.</text>
</comment>
<comment type="pathway">
    <text evidence="3">Quinol/quinone metabolism; menaquinone biosynthesis.</text>
</comment>
<dbReference type="GO" id="GO:0009234">
    <property type="term" value="P:menaquinone biosynthetic process"/>
    <property type="evidence" value="ECO:0007669"/>
    <property type="project" value="UniProtKB-UniRule"/>
</dbReference>
<dbReference type="Proteomes" id="UP000597444">
    <property type="component" value="Unassembled WGS sequence"/>
</dbReference>
<dbReference type="SUPFAM" id="SSF53474">
    <property type="entry name" value="alpha/beta-Hydrolases"/>
    <property type="match status" value="1"/>
</dbReference>
<comment type="pathway">
    <text evidence="3">Quinol/quinone metabolism; 1,4-dihydroxy-2-naphthoate biosynthesis; 1,4-dihydroxy-2-naphthoate from chorismate: step 3/7.</text>
</comment>
<evidence type="ECO:0000259" key="4">
    <source>
        <dbReference type="Pfam" id="PF00561"/>
    </source>
</evidence>
<dbReference type="HAMAP" id="MF_01660">
    <property type="entry name" value="MenH"/>
    <property type="match status" value="1"/>
</dbReference>
<accession>A0A8J3IQU1</accession>
<keyword evidence="6" id="KW-1185">Reference proteome</keyword>
<dbReference type="UniPathway" id="UPA00079"/>
<keyword evidence="1 3" id="KW-0474">Menaquinone biosynthesis</keyword>
<evidence type="ECO:0000256" key="3">
    <source>
        <dbReference type="HAMAP-Rule" id="MF_01660"/>
    </source>
</evidence>
<feature type="domain" description="AB hydrolase-1" evidence="4">
    <location>
        <begin position="22"/>
        <end position="257"/>
    </location>
</feature>
<dbReference type="UniPathway" id="UPA01057">
    <property type="reaction ID" value="UER00900"/>
</dbReference>